<dbReference type="EMBL" id="JAGPYM010000004">
    <property type="protein sequence ID" value="KAH6895150.1"/>
    <property type="molecule type" value="Genomic_DNA"/>
</dbReference>
<comment type="caution">
    <text evidence="2">The sequence shown here is derived from an EMBL/GenBank/DDBJ whole genome shotgun (WGS) entry which is preliminary data.</text>
</comment>
<feature type="region of interest" description="Disordered" evidence="1">
    <location>
        <begin position="343"/>
        <end position="362"/>
    </location>
</feature>
<gene>
    <name evidence="2" type="ORF">B0T10DRAFT_557386</name>
</gene>
<dbReference type="OrthoDB" id="5344482at2759"/>
<feature type="region of interest" description="Disordered" evidence="1">
    <location>
        <begin position="1"/>
        <end position="25"/>
    </location>
</feature>
<organism evidence="2 3">
    <name type="scientific">Thelonectria olida</name>
    <dbReference type="NCBI Taxonomy" id="1576542"/>
    <lineage>
        <taxon>Eukaryota</taxon>
        <taxon>Fungi</taxon>
        <taxon>Dikarya</taxon>
        <taxon>Ascomycota</taxon>
        <taxon>Pezizomycotina</taxon>
        <taxon>Sordariomycetes</taxon>
        <taxon>Hypocreomycetidae</taxon>
        <taxon>Hypocreales</taxon>
        <taxon>Nectriaceae</taxon>
        <taxon>Thelonectria</taxon>
    </lineage>
</organism>
<evidence type="ECO:0000256" key="1">
    <source>
        <dbReference type="SAM" id="MobiDB-lite"/>
    </source>
</evidence>
<evidence type="ECO:0000313" key="3">
    <source>
        <dbReference type="Proteomes" id="UP000777438"/>
    </source>
</evidence>
<dbReference type="AlphaFoldDB" id="A0A9P9AVX2"/>
<reference evidence="2 3" key="1">
    <citation type="journal article" date="2021" name="Nat. Commun.">
        <title>Genetic determinants of endophytism in the Arabidopsis root mycobiome.</title>
        <authorList>
            <person name="Mesny F."/>
            <person name="Miyauchi S."/>
            <person name="Thiergart T."/>
            <person name="Pickel B."/>
            <person name="Atanasova L."/>
            <person name="Karlsson M."/>
            <person name="Huettel B."/>
            <person name="Barry K.W."/>
            <person name="Haridas S."/>
            <person name="Chen C."/>
            <person name="Bauer D."/>
            <person name="Andreopoulos W."/>
            <person name="Pangilinan J."/>
            <person name="LaButti K."/>
            <person name="Riley R."/>
            <person name="Lipzen A."/>
            <person name="Clum A."/>
            <person name="Drula E."/>
            <person name="Henrissat B."/>
            <person name="Kohler A."/>
            <person name="Grigoriev I.V."/>
            <person name="Martin F.M."/>
            <person name="Hacquard S."/>
        </authorList>
    </citation>
    <scope>NUCLEOTIDE SEQUENCE [LARGE SCALE GENOMIC DNA]</scope>
    <source>
        <strain evidence="2 3">MPI-CAGE-CH-0241</strain>
    </source>
</reference>
<name>A0A9P9AVX2_9HYPO</name>
<sequence>MDPTSGPPRSAVQQPSTAEDPSIAPIAADAPIARFEFSDAGTKVLMVEWSPAAPETSEASESSDAAAPNVDSAPAPHPVASTHTDATNTAADAAADAGASRSSVLPAAASNWEVSWPGKKTVLHASESDADATDKHTLRRRVFFLLPQGASVPATITLSPPAGDSRPGIALKPLPAIFPPGFDAEAGARGVLHTIWARRRLAALDREMAEEMRTNAESVGLEMALAEKQWIQQQFLKTPQAQFPASTRSNITGRLGDKLKGLKLATSPADLVPGASANTFTTGSQSNTLSPQGNDIAFSSFSAMNTTAPAGPISLNAALHGNFAAATSAPVRMGSQDTDDELFALPLSPRSPDMKKSPFSAL</sequence>
<evidence type="ECO:0000313" key="2">
    <source>
        <dbReference type="EMBL" id="KAH6895150.1"/>
    </source>
</evidence>
<protein>
    <submittedName>
        <fullName evidence="2">Uncharacterized protein</fullName>
    </submittedName>
</protein>
<proteinExistence type="predicted"/>
<dbReference type="Proteomes" id="UP000777438">
    <property type="component" value="Unassembled WGS sequence"/>
</dbReference>
<keyword evidence="3" id="KW-1185">Reference proteome</keyword>
<accession>A0A9P9AVX2</accession>
<feature type="region of interest" description="Disordered" evidence="1">
    <location>
        <begin position="49"/>
        <end position="83"/>
    </location>
</feature>
<feature type="compositionally biased region" description="Low complexity" evidence="1">
    <location>
        <begin position="50"/>
        <end position="68"/>
    </location>
</feature>